<dbReference type="FunFam" id="2.70.150.10:FF:000060">
    <property type="entry name" value="Cation-transporting ATPase"/>
    <property type="match status" value="1"/>
</dbReference>
<dbReference type="InterPro" id="IPR047821">
    <property type="entry name" value="P5B-type_ATPase"/>
</dbReference>
<dbReference type="Gene3D" id="3.40.50.1000">
    <property type="entry name" value="HAD superfamily/HAD-like"/>
    <property type="match status" value="1"/>
</dbReference>
<dbReference type="GO" id="GO:1905165">
    <property type="term" value="P:regulation of lysosomal protein catabolic process"/>
    <property type="evidence" value="ECO:0007669"/>
    <property type="project" value="UniProtKB-ARBA"/>
</dbReference>
<evidence type="ECO:0000256" key="7">
    <source>
        <dbReference type="ARBA" id="ARBA00022692"/>
    </source>
</evidence>
<dbReference type="PRINTS" id="PR00119">
    <property type="entry name" value="CATATPASE"/>
</dbReference>
<evidence type="ECO:0000256" key="18">
    <source>
        <dbReference type="ARBA" id="ARBA00050445"/>
    </source>
</evidence>
<keyword evidence="14 24" id="KW-1133">Transmembrane helix</keyword>
<comment type="catalytic activity">
    <reaction evidence="19">
        <text>spermine(out) + ATP + H2O = spermine(in) + ADP + phosphate + H(+)</text>
        <dbReference type="Rhea" id="RHEA:63368"/>
        <dbReference type="ChEBI" id="CHEBI:15377"/>
        <dbReference type="ChEBI" id="CHEBI:15378"/>
        <dbReference type="ChEBI" id="CHEBI:30616"/>
        <dbReference type="ChEBI" id="CHEBI:43474"/>
        <dbReference type="ChEBI" id="CHEBI:45725"/>
        <dbReference type="ChEBI" id="CHEBI:456216"/>
    </reaction>
</comment>
<accession>A0A7N6BKA0</accession>
<dbReference type="InterPro" id="IPR047819">
    <property type="entry name" value="P5A-ATPase_N"/>
</dbReference>
<evidence type="ECO:0000256" key="9">
    <source>
        <dbReference type="ARBA" id="ARBA00022741"/>
    </source>
</evidence>
<comment type="function">
    <text evidence="20">ATPase which acts as a lysosomal polyamine exporter with high affinity for spermine. Also stimulates cellular uptake of polyamines and protects against polyamine toxicity. Plays a role in intracellular cation homeostasis and the maintenance of neuronal integrity. Contributes to cellular zinc homeostasis. Confers cellular protection against Mn(2+) and Zn(2+) toxicity and mitochondrial stress. Required for proper lysosomal and mitochondrial maintenance. Regulates the autophagy-lysosome pathway through the control of SYT11 expression at both transcriptional and post-translational levels. Facilitates recruitment of deacetylase HDAC6 to lysosomes to deacetylate CTTN, leading to actin polymerization, promotion of autophagosome-lysosome fusion and completion of autophagy. Promotes secretion of exosomes as well as secretion of SCNA via exosomes. Plays a role in lipid homeostasis.</text>
</comment>
<dbReference type="InterPro" id="IPR036412">
    <property type="entry name" value="HAD-like_sf"/>
</dbReference>
<dbReference type="Pfam" id="PF00690">
    <property type="entry name" value="Cation_ATPase_N"/>
    <property type="match status" value="1"/>
</dbReference>
<dbReference type="SUPFAM" id="SSF81653">
    <property type="entry name" value="Calcium ATPase, transduction domain A"/>
    <property type="match status" value="1"/>
</dbReference>
<dbReference type="NCBIfam" id="TIGR01494">
    <property type="entry name" value="ATPase_P-type"/>
    <property type="match status" value="2"/>
</dbReference>
<keyword evidence="7 24" id="KW-0812">Transmembrane</keyword>
<dbReference type="GO" id="GO:0043005">
    <property type="term" value="C:neuron projection"/>
    <property type="evidence" value="ECO:0007669"/>
    <property type="project" value="UniProtKB-ARBA"/>
</dbReference>
<keyword evidence="12" id="KW-0460">Magnesium</keyword>
<dbReference type="GO" id="GO:0000421">
    <property type="term" value="C:autophagosome membrane"/>
    <property type="evidence" value="ECO:0007669"/>
    <property type="project" value="UniProtKB-SubCell"/>
</dbReference>
<dbReference type="InterPro" id="IPR023299">
    <property type="entry name" value="ATPase_P-typ_cyto_dom_N"/>
</dbReference>
<dbReference type="Gene3D" id="2.70.150.10">
    <property type="entry name" value="Calcium-transporting ATPase, cytoplasmic transduction domain A"/>
    <property type="match status" value="1"/>
</dbReference>
<dbReference type="AlphaFoldDB" id="A0A7N6BKA0"/>
<dbReference type="GO" id="GO:0034599">
    <property type="term" value="P:cellular response to oxidative stress"/>
    <property type="evidence" value="ECO:0007669"/>
    <property type="project" value="UniProtKB-ARBA"/>
</dbReference>
<dbReference type="GO" id="GO:0019829">
    <property type="term" value="F:ATPase-coupled monoatomic cation transmembrane transporter activity"/>
    <property type="evidence" value="ECO:0007669"/>
    <property type="project" value="InterPro"/>
</dbReference>
<dbReference type="Proteomes" id="UP000265040">
    <property type="component" value="Chromosome 17"/>
</dbReference>
<dbReference type="GO" id="GO:0006882">
    <property type="term" value="P:intracellular zinc ion homeostasis"/>
    <property type="evidence" value="ECO:0007669"/>
    <property type="project" value="UniProtKB-ARBA"/>
</dbReference>
<dbReference type="InterPro" id="IPR001757">
    <property type="entry name" value="P_typ_ATPase"/>
</dbReference>
<reference evidence="26" key="3">
    <citation type="submission" date="2025-09" db="UniProtKB">
        <authorList>
            <consortium name="Ensembl"/>
        </authorList>
    </citation>
    <scope>IDENTIFICATION</scope>
</reference>
<evidence type="ECO:0000313" key="27">
    <source>
        <dbReference type="Proteomes" id="UP000265040"/>
    </source>
</evidence>
<feature type="transmembrane region" description="Helical" evidence="24">
    <location>
        <begin position="1010"/>
        <end position="1040"/>
    </location>
</feature>
<dbReference type="InterPro" id="IPR006544">
    <property type="entry name" value="P-type_TPase_V"/>
</dbReference>
<dbReference type="SUPFAM" id="SSF56784">
    <property type="entry name" value="HAD-like"/>
    <property type="match status" value="1"/>
</dbReference>
<keyword evidence="6" id="KW-0597">Phosphoprotein</keyword>
<dbReference type="Ensembl" id="ENSATET00000047036.1">
    <property type="protein sequence ID" value="ENSATEP00000063628.1"/>
    <property type="gene ID" value="ENSATEG00000019880.3"/>
</dbReference>
<dbReference type="GO" id="GO:0061909">
    <property type="term" value="P:autophagosome-lysosome fusion"/>
    <property type="evidence" value="ECO:0007669"/>
    <property type="project" value="UniProtKB-ARBA"/>
</dbReference>
<keyword evidence="9" id="KW-0547">Nucleotide-binding</keyword>
<dbReference type="GO" id="GO:0061462">
    <property type="term" value="P:protein localization to lysosome"/>
    <property type="evidence" value="ECO:0007669"/>
    <property type="project" value="UniProtKB-ARBA"/>
</dbReference>
<proteinExistence type="inferred from homology"/>
<keyword evidence="11" id="KW-0067">ATP-binding</keyword>
<dbReference type="GO" id="GO:0005765">
    <property type="term" value="C:lysosomal membrane"/>
    <property type="evidence" value="ECO:0007669"/>
    <property type="project" value="UniProtKB-SubCell"/>
</dbReference>
<evidence type="ECO:0000256" key="23">
    <source>
        <dbReference type="ARBA" id="ARBA00074227"/>
    </source>
</evidence>
<evidence type="ECO:0000256" key="8">
    <source>
        <dbReference type="ARBA" id="ARBA00022723"/>
    </source>
</evidence>
<feature type="transmembrane region" description="Helical" evidence="24">
    <location>
        <begin position="869"/>
        <end position="888"/>
    </location>
</feature>
<evidence type="ECO:0000256" key="10">
    <source>
        <dbReference type="ARBA" id="ARBA00022753"/>
    </source>
</evidence>
<dbReference type="SUPFAM" id="SSF81665">
    <property type="entry name" value="Calcium ATPase, transmembrane domain M"/>
    <property type="match status" value="1"/>
</dbReference>
<feature type="transmembrane region" description="Helical" evidence="24">
    <location>
        <begin position="14"/>
        <end position="38"/>
    </location>
</feature>
<evidence type="ECO:0000256" key="1">
    <source>
        <dbReference type="ARBA" id="ARBA00004107"/>
    </source>
</evidence>
<dbReference type="NCBIfam" id="TIGR01657">
    <property type="entry name" value="P-ATPase-V"/>
    <property type="match status" value="1"/>
</dbReference>
<dbReference type="GO" id="GO:0015662">
    <property type="term" value="F:P-type ion transporter activity"/>
    <property type="evidence" value="ECO:0007669"/>
    <property type="project" value="InterPro"/>
</dbReference>
<dbReference type="GO" id="GO:0046872">
    <property type="term" value="F:metal ion binding"/>
    <property type="evidence" value="ECO:0007669"/>
    <property type="project" value="UniProtKB-KW"/>
</dbReference>
<feature type="transmembrane region" description="Helical" evidence="24">
    <location>
        <begin position="835"/>
        <end position="863"/>
    </location>
</feature>
<dbReference type="FunFam" id="3.40.50.1000:FF:000045">
    <property type="entry name" value="Cation-transporting ATPase"/>
    <property type="match status" value="1"/>
</dbReference>
<evidence type="ECO:0000256" key="3">
    <source>
        <dbReference type="ARBA" id="ARBA00004542"/>
    </source>
</evidence>
<evidence type="ECO:0000256" key="20">
    <source>
        <dbReference type="ARBA" id="ARBA00053898"/>
    </source>
</evidence>
<dbReference type="InterPro" id="IPR004014">
    <property type="entry name" value="ATPase_P-typ_cation-transptr_N"/>
</dbReference>
<reference evidence="26" key="2">
    <citation type="submission" date="2025-08" db="UniProtKB">
        <authorList>
            <consortium name="Ensembl"/>
        </authorList>
    </citation>
    <scope>IDENTIFICATION</scope>
</reference>
<evidence type="ECO:0000256" key="24">
    <source>
        <dbReference type="SAM" id="Phobius"/>
    </source>
</evidence>
<evidence type="ECO:0000256" key="16">
    <source>
        <dbReference type="ARBA" id="ARBA00023228"/>
    </source>
</evidence>
<evidence type="ECO:0000256" key="13">
    <source>
        <dbReference type="ARBA" id="ARBA00022967"/>
    </source>
</evidence>
<dbReference type="Gene3D" id="3.40.1110.10">
    <property type="entry name" value="Calcium-transporting ATPase, cytoplasmic domain N"/>
    <property type="match status" value="1"/>
</dbReference>
<comment type="similarity">
    <text evidence="4">Belongs to the cation transport ATPase (P-type) (TC 3.A.3) family. Type V subfamily.</text>
</comment>
<evidence type="ECO:0000313" key="26">
    <source>
        <dbReference type="Ensembl" id="ENSATEP00000063628.1"/>
    </source>
</evidence>
<keyword evidence="17" id="KW-0968">Cytoplasmic vesicle</keyword>
<feature type="transmembrane region" description="Helical" evidence="24">
    <location>
        <begin position="359"/>
        <end position="378"/>
    </location>
</feature>
<dbReference type="GO" id="GO:0032585">
    <property type="term" value="C:multivesicular body membrane"/>
    <property type="evidence" value="ECO:0007669"/>
    <property type="project" value="UniProtKB-SubCell"/>
</dbReference>
<evidence type="ECO:0000256" key="12">
    <source>
        <dbReference type="ARBA" id="ARBA00022842"/>
    </source>
</evidence>
<comment type="catalytic activity">
    <reaction evidence="18">
        <text>spermidine(out) + ATP + H2O = spermidine(in) + ADP + phosphate + H(+)</text>
        <dbReference type="Rhea" id="RHEA:29999"/>
        <dbReference type="ChEBI" id="CHEBI:15377"/>
        <dbReference type="ChEBI" id="CHEBI:15378"/>
        <dbReference type="ChEBI" id="CHEBI:30616"/>
        <dbReference type="ChEBI" id="CHEBI:43474"/>
        <dbReference type="ChEBI" id="CHEBI:57834"/>
        <dbReference type="ChEBI" id="CHEBI:456216"/>
    </reaction>
</comment>
<reference evidence="26" key="1">
    <citation type="submission" date="2021-04" db="EMBL/GenBank/DDBJ databases">
        <authorList>
            <consortium name="Wellcome Sanger Institute Data Sharing"/>
        </authorList>
    </citation>
    <scope>NUCLEOTIDE SEQUENCE [LARGE SCALE GENOMIC DNA]</scope>
</reference>
<dbReference type="Pfam" id="PF00122">
    <property type="entry name" value="E1-E2_ATPase"/>
    <property type="match status" value="1"/>
</dbReference>
<dbReference type="FunFam" id="3.40.1110.10:FF:000026">
    <property type="entry name" value="Cation-transporting ATPase"/>
    <property type="match status" value="1"/>
</dbReference>
<dbReference type="SUPFAM" id="SSF81660">
    <property type="entry name" value="Metal cation-transporting ATPase, ATP-binding domain N"/>
    <property type="match status" value="1"/>
</dbReference>
<evidence type="ECO:0000256" key="2">
    <source>
        <dbReference type="ARBA" id="ARBA00004155"/>
    </source>
</evidence>
<protein>
    <recommendedName>
        <fullName evidence="23">Polyamine-transporting ATPase 13A2</fullName>
    </recommendedName>
</protein>
<comment type="subcellular location">
    <subcellularLocation>
        <location evidence="3">Cytoplasmic vesicle</location>
        <location evidence="3">Autophagosome membrane</location>
        <topology evidence="3">Multi-pass membrane protein</topology>
    </subcellularLocation>
    <subcellularLocation>
        <location evidence="21">Endosome</location>
        <location evidence="21">Multivesicular body membrane</location>
        <topology evidence="21">Multi-pass membrane protein</topology>
    </subcellularLocation>
    <subcellularLocation>
        <location evidence="1">Late endosome membrane</location>
        <topology evidence="1">Multi-pass membrane protein</topology>
    </subcellularLocation>
    <subcellularLocation>
        <location evidence="2">Lysosome membrane</location>
        <topology evidence="2">Multi-pass membrane protein</topology>
    </subcellularLocation>
</comment>
<feature type="domain" description="Cation-transporting P-type ATPase N-terminal" evidence="25">
    <location>
        <begin position="128"/>
        <end position="201"/>
    </location>
</feature>
<keyword evidence="27" id="KW-1185">Reference proteome</keyword>
<dbReference type="GO" id="GO:0005524">
    <property type="term" value="F:ATP binding"/>
    <property type="evidence" value="ECO:0007669"/>
    <property type="project" value="UniProtKB-KW"/>
</dbReference>
<dbReference type="PANTHER" id="PTHR45630">
    <property type="entry name" value="CATION-TRANSPORTING ATPASE-RELATED"/>
    <property type="match status" value="1"/>
</dbReference>
<evidence type="ECO:0000256" key="19">
    <source>
        <dbReference type="ARBA" id="ARBA00051772"/>
    </source>
</evidence>
<sequence length="1088" mass="122138">KLKTTEVWGYRPCLWKIVLVGLGTLCSGGLLLLLLYWLPQWGIKGTCTQTSLRDAHTLLLRTTDEFRQWFRAKVHVMFAPGRKPFDSLDLQCPDQQLNGDKDLSPIIYFTHHSTKYYWNDVMQNFEFYRGLEDVKLSCSSIHSDHSSGLSKTLQKYRRLFFGDNEIAVRVPSLFKLLIKEVLNPFYIFQLFSVALWSAEDYYYYASAIVLMSVISIATSLYTIKKQYVMLHDMVAAHSVVRVSMCRGNKETEEAMSTELVPGDVISIPANGMIMPCDAVLIHGNCIVNESMLTGESVPVTKTGLPSSGDEATSSYSIEEHKRHTLFCGTHVIQTRFYTETLVRSILYPKPTDFKLYRDAYLFLLCLVGLAGIGFIYTIVLSIMNKVPAKTIIVESLDIITITVPPALPAAMTAGIVYAQRRLKRAGIFCISPQRINMCGQLNLVCFDKSDATKESLVGSTFVACMVTCHSLTKIDGKLSGDPLDLKMFGATGWILEEPTEEETALHNPIMPTVVRPPQHTVPEANQNDPLTLNMSCEIGIVRQFPFSSALQRMSVVVRRLGEKHMDAYLKGAPEVVASLCKQHTVPQTFTDTLETYTRQGFRVIALAHRQLESKLSWHKVQSLSRDLIESNMEFLGLIIMQNKIKPETAGVLHELQQANIRTLMVTGDNMLTAISVARDCGMVRAHERVIIADAVPPKDFYPASITWHYTENPGLRDLLVHQNQQEQSYHFAVSGRAFAVIMEHFPQLVQKLVLRATVFARMAPDQKTQLVDVLQSIDYIVGMCGDGANDCGALKKAHSGISLSELEASVASPFTSSTSNISCVPSLIREGRAALITSFCVFKFMALYSIIQYLSVTLLYSILSNLGDFQFLFIDVAIILIIVFTMSLNPAWKELVWRRPPSSLISGPLLCSVLTQILTCLAFQVLAFLLVRQQSWYETWTPQSDLTYNLNVTIPKDQKNIKNYENTTLFYISSFQYLSVANTVCDVVFTARPAVLPSPQIVCVPHDWRLTLVIIVMVNAAVSFLMEITVCVCVYTVYIYDLLTCFACLSSKMRYLHLTMELQDDADWPPRPFTVTYASSPQSHISAL</sequence>
<dbReference type="PANTHER" id="PTHR45630:SF12">
    <property type="entry name" value="POLYAMINE-TRANSPORTING ATPASE 13A3"/>
    <property type="match status" value="1"/>
</dbReference>
<evidence type="ECO:0000256" key="17">
    <source>
        <dbReference type="ARBA" id="ARBA00023329"/>
    </source>
</evidence>
<dbReference type="CDD" id="cd07542">
    <property type="entry name" value="P-type_ATPase_cation"/>
    <property type="match status" value="1"/>
</dbReference>
<keyword evidence="15 24" id="KW-0472">Membrane</keyword>
<dbReference type="GeneTree" id="ENSGT00940000155941"/>
<keyword evidence="5" id="KW-0813">Transport</keyword>
<dbReference type="GO" id="GO:1900180">
    <property type="term" value="P:regulation of protein localization to nucleus"/>
    <property type="evidence" value="ECO:0007669"/>
    <property type="project" value="UniProtKB-ARBA"/>
</dbReference>
<dbReference type="GO" id="GO:0016887">
    <property type="term" value="F:ATP hydrolysis activity"/>
    <property type="evidence" value="ECO:0007669"/>
    <property type="project" value="InterPro"/>
</dbReference>
<dbReference type="Pfam" id="PF12409">
    <property type="entry name" value="P5-ATPase"/>
    <property type="match status" value="1"/>
</dbReference>
<dbReference type="InterPro" id="IPR008250">
    <property type="entry name" value="ATPase_P-typ_transduc_dom_A_sf"/>
</dbReference>
<comment type="subunit">
    <text evidence="22">Interacts with MYCBP2; the interaction inhibits the ubiquitination of TSC2 by MYCBP2. Interacts with HDAC6; the interaction results in recruitment of HDAC6 to lysosomes to promote CTTN deacetylation.</text>
</comment>
<dbReference type="GO" id="GO:0010821">
    <property type="term" value="P:regulation of mitochondrion organization"/>
    <property type="evidence" value="ECO:0007669"/>
    <property type="project" value="UniProtKB-ARBA"/>
</dbReference>
<dbReference type="GO" id="GO:1903543">
    <property type="term" value="P:positive regulation of exosomal secretion"/>
    <property type="evidence" value="ECO:0007669"/>
    <property type="project" value="UniProtKB-ARBA"/>
</dbReference>
<keyword evidence="13" id="KW-1278">Translocase</keyword>
<dbReference type="InterPro" id="IPR059000">
    <property type="entry name" value="ATPase_P-type_domA"/>
</dbReference>
<evidence type="ECO:0000256" key="4">
    <source>
        <dbReference type="ARBA" id="ARBA00006000"/>
    </source>
</evidence>
<dbReference type="FunFam" id="1.20.1110.10:FF:000023">
    <property type="entry name" value="Cation-transporting ATPase"/>
    <property type="match status" value="1"/>
</dbReference>
<evidence type="ECO:0000256" key="14">
    <source>
        <dbReference type="ARBA" id="ARBA00022989"/>
    </source>
</evidence>
<evidence type="ECO:0000256" key="21">
    <source>
        <dbReference type="ARBA" id="ARBA00060400"/>
    </source>
</evidence>
<keyword evidence="8" id="KW-0479">Metal-binding</keyword>
<evidence type="ECO:0000256" key="22">
    <source>
        <dbReference type="ARBA" id="ARBA00065284"/>
    </source>
</evidence>
<dbReference type="InterPro" id="IPR023298">
    <property type="entry name" value="ATPase_P-typ_TM_dom_sf"/>
</dbReference>
<keyword evidence="16" id="KW-0458">Lysosome</keyword>
<dbReference type="GO" id="GO:0006874">
    <property type="term" value="P:intracellular calcium ion homeostasis"/>
    <property type="evidence" value="ECO:0007669"/>
    <property type="project" value="TreeGrafter"/>
</dbReference>
<dbReference type="GO" id="GO:0015203">
    <property type="term" value="F:polyamine transmembrane transporter activity"/>
    <property type="evidence" value="ECO:0007669"/>
    <property type="project" value="TreeGrafter"/>
</dbReference>
<dbReference type="GO" id="GO:0043025">
    <property type="term" value="C:neuronal cell body"/>
    <property type="evidence" value="ECO:0007669"/>
    <property type="project" value="UniProtKB-ARBA"/>
</dbReference>
<keyword evidence="10" id="KW-0967">Endosome</keyword>
<name>A0A7N6BKA0_ANATE</name>
<feature type="transmembrane region" description="Helical" evidence="24">
    <location>
        <begin position="202"/>
        <end position="223"/>
    </location>
</feature>
<evidence type="ECO:0000259" key="25">
    <source>
        <dbReference type="SMART" id="SM00831"/>
    </source>
</evidence>
<evidence type="ECO:0000256" key="15">
    <source>
        <dbReference type="ARBA" id="ARBA00023136"/>
    </source>
</evidence>
<dbReference type="InterPro" id="IPR023214">
    <property type="entry name" value="HAD_sf"/>
</dbReference>
<dbReference type="Pfam" id="PF13246">
    <property type="entry name" value="Cation_ATPase"/>
    <property type="match status" value="1"/>
</dbReference>
<evidence type="ECO:0000256" key="5">
    <source>
        <dbReference type="ARBA" id="ARBA00022448"/>
    </source>
</evidence>
<evidence type="ECO:0000256" key="6">
    <source>
        <dbReference type="ARBA" id="ARBA00022553"/>
    </source>
</evidence>
<organism evidence="26 27">
    <name type="scientific">Anabas testudineus</name>
    <name type="common">Climbing perch</name>
    <name type="synonym">Anthias testudineus</name>
    <dbReference type="NCBI Taxonomy" id="64144"/>
    <lineage>
        <taxon>Eukaryota</taxon>
        <taxon>Metazoa</taxon>
        <taxon>Chordata</taxon>
        <taxon>Craniata</taxon>
        <taxon>Vertebrata</taxon>
        <taxon>Euteleostomi</taxon>
        <taxon>Actinopterygii</taxon>
        <taxon>Neopterygii</taxon>
        <taxon>Teleostei</taxon>
        <taxon>Neoteleostei</taxon>
        <taxon>Acanthomorphata</taxon>
        <taxon>Anabantaria</taxon>
        <taxon>Anabantiformes</taxon>
        <taxon>Anabantoidei</taxon>
        <taxon>Anabantidae</taxon>
        <taxon>Anabas</taxon>
    </lineage>
</organism>
<feature type="transmembrane region" description="Helical" evidence="24">
    <location>
        <begin position="398"/>
        <end position="418"/>
    </location>
</feature>
<evidence type="ECO:0000256" key="11">
    <source>
        <dbReference type="ARBA" id="ARBA00022840"/>
    </source>
</evidence>
<feature type="transmembrane region" description="Helical" evidence="24">
    <location>
        <begin position="909"/>
        <end position="931"/>
    </location>
</feature>
<dbReference type="SMART" id="SM00831">
    <property type="entry name" value="Cation_ATPase_N"/>
    <property type="match status" value="1"/>
</dbReference>